<gene>
    <name evidence="3" type="ORF">HUG17_7716</name>
</gene>
<dbReference type="Proteomes" id="UP000828236">
    <property type="component" value="Unassembled WGS sequence"/>
</dbReference>
<organism evidence="3">
    <name type="scientific">Dermatophagoides farinae</name>
    <name type="common">American house dust mite</name>
    <dbReference type="NCBI Taxonomy" id="6954"/>
    <lineage>
        <taxon>Eukaryota</taxon>
        <taxon>Metazoa</taxon>
        <taxon>Ecdysozoa</taxon>
        <taxon>Arthropoda</taxon>
        <taxon>Chelicerata</taxon>
        <taxon>Arachnida</taxon>
        <taxon>Acari</taxon>
        <taxon>Acariformes</taxon>
        <taxon>Sarcoptiformes</taxon>
        <taxon>Astigmata</taxon>
        <taxon>Psoroptidia</taxon>
        <taxon>Analgoidea</taxon>
        <taxon>Pyroglyphidae</taxon>
        <taxon>Dermatophagoidinae</taxon>
        <taxon>Dermatophagoides</taxon>
    </lineage>
</organism>
<evidence type="ECO:0000256" key="1">
    <source>
        <dbReference type="SAM" id="MobiDB-lite"/>
    </source>
</evidence>
<feature type="chain" id="PRO_5039220060" evidence="2">
    <location>
        <begin position="22"/>
        <end position="293"/>
    </location>
</feature>
<feature type="region of interest" description="Disordered" evidence="1">
    <location>
        <begin position="253"/>
        <end position="293"/>
    </location>
</feature>
<evidence type="ECO:0000313" key="3">
    <source>
        <dbReference type="EMBL" id="KAH7640249.1"/>
    </source>
</evidence>
<comment type="caution">
    <text evidence="3">The sequence shown here is derived from an EMBL/GenBank/DDBJ whole genome shotgun (WGS) entry which is preliminary data.</text>
</comment>
<keyword evidence="2" id="KW-0732">Signal</keyword>
<reference evidence="3" key="2">
    <citation type="journal article" date="2021" name="World Allergy Organ. J.">
        <title>Chromosome-level assembly of Dermatophagoides farinae genome and transcriptome reveals two novel allergens Der f 37 and Der f 39.</title>
        <authorList>
            <person name="Chen J."/>
            <person name="Cai Z."/>
            <person name="Fan D."/>
            <person name="Hu J."/>
            <person name="Hou Y."/>
            <person name="He Y."/>
            <person name="Zhang Z."/>
            <person name="Zhao Z."/>
            <person name="Gao P."/>
            <person name="Hu W."/>
            <person name="Sun J."/>
            <person name="Li J."/>
            <person name="Ji K."/>
        </authorList>
    </citation>
    <scope>NUCLEOTIDE SEQUENCE</scope>
    <source>
        <strain evidence="3">JKM2019</strain>
    </source>
</reference>
<feature type="compositionally biased region" description="Polar residues" evidence="1">
    <location>
        <begin position="255"/>
        <end position="283"/>
    </location>
</feature>
<accession>A0A9D4NY27</accession>
<proteinExistence type="predicted"/>
<dbReference type="EMBL" id="SDOV01000005">
    <property type="protein sequence ID" value="KAH7640249.1"/>
    <property type="molecule type" value="Genomic_DNA"/>
</dbReference>
<protein>
    <submittedName>
        <fullName evidence="3">Dfp2-like protein 12</fullName>
    </submittedName>
</protein>
<reference evidence="3" key="1">
    <citation type="submission" date="2020-06" db="EMBL/GenBank/DDBJ databases">
        <authorList>
            <person name="Ji K."/>
            <person name="Li J."/>
        </authorList>
    </citation>
    <scope>NUCLEOTIDE SEQUENCE</scope>
    <source>
        <strain evidence="3">JKM2019</strain>
        <tissue evidence="3">Whole body</tissue>
    </source>
</reference>
<dbReference type="AlphaFoldDB" id="A0A9D4NY27"/>
<feature type="region of interest" description="Disordered" evidence="1">
    <location>
        <begin position="52"/>
        <end position="79"/>
    </location>
</feature>
<evidence type="ECO:0000256" key="2">
    <source>
        <dbReference type="SAM" id="SignalP"/>
    </source>
</evidence>
<feature type="region of interest" description="Disordered" evidence="1">
    <location>
        <begin position="167"/>
        <end position="186"/>
    </location>
</feature>
<sequence>MFRIIILFCSLISIIIPLVSAADYGTKTYTKDYSLPKNGQTSSTSVINISPLSGQQQQQSQPSNIGGQTTNYYQQQSQPLQPIQPISPSSLLAGPLYKMPATTSTSISTSTSSESNVIQAAVQSKHEIQFRDYPTTGNIVPTIVEVGAISVPLHILFKSASSSLKIHQAHEGSEGSIQETESEDEPHRLVHRLKKPIYQEVHELITPFRKIYQQVQPVQEEIITVIARGNEQENSIETGNESLEKMYEKTKQPIGVTTKQSSSYGTSISPNNSNIGDTGTGVSISKPPLKGGY</sequence>
<name>A0A9D4NY27_DERFA</name>
<feature type="signal peptide" evidence="2">
    <location>
        <begin position="1"/>
        <end position="21"/>
    </location>
</feature>